<evidence type="ECO:0000313" key="1">
    <source>
        <dbReference type="EMBL" id="MBD2604767.1"/>
    </source>
</evidence>
<comment type="caution">
    <text evidence="1">The sequence shown here is derived from an EMBL/GenBank/DDBJ whole genome shotgun (WGS) entry which is preliminary data.</text>
</comment>
<dbReference type="RefSeq" id="WP_051502754.1">
    <property type="nucleotide sequence ID" value="NZ_JACJTA010000015.1"/>
</dbReference>
<gene>
    <name evidence="1" type="ORF">H6G81_09560</name>
</gene>
<accession>A0ABR8GMX6</accession>
<proteinExistence type="predicted"/>
<evidence type="ECO:0000313" key="2">
    <source>
        <dbReference type="Proteomes" id="UP000660380"/>
    </source>
</evidence>
<dbReference type="Proteomes" id="UP000660380">
    <property type="component" value="Unassembled WGS sequence"/>
</dbReference>
<reference evidence="1 2" key="1">
    <citation type="journal article" date="2020" name="ISME J.">
        <title>Comparative genomics reveals insights into cyanobacterial evolution and habitat adaptation.</title>
        <authorList>
            <person name="Chen M.Y."/>
            <person name="Teng W.K."/>
            <person name="Zhao L."/>
            <person name="Hu C.X."/>
            <person name="Zhou Y.K."/>
            <person name="Han B.P."/>
            <person name="Song L.R."/>
            <person name="Shu W.S."/>
        </authorList>
    </citation>
    <scope>NUCLEOTIDE SEQUENCE [LARGE SCALE GENOMIC DNA]</scope>
    <source>
        <strain evidence="1 2">FACHB-248</strain>
    </source>
</reference>
<name>A0ABR8GMX6_9CYAN</name>
<organism evidence="1 2">
    <name type="scientific">Scytonema hofmannii FACHB-248</name>
    <dbReference type="NCBI Taxonomy" id="1842502"/>
    <lineage>
        <taxon>Bacteria</taxon>
        <taxon>Bacillati</taxon>
        <taxon>Cyanobacteriota</taxon>
        <taxon>Cyanophyceae</taxon>
        <taxon>Nostocales</taxon>
        <taxon>Scytonemataceae</taxon>
        <taxon>Scytonema</taxon>
    </lineage>
</organism>
<keyword evidence="2" id="KW-1185">Reference proteome</keyword>
<dbReference type="EMBL" id="JACJTA010000015">
    <property type="protein sequence ID" value="MBD2604767.1"/>
    <property type="molecule type" value="Genomic_DNA"/>
</dbReference>
<sequence>MKTSLQQRIILIALISTGFGLTSVFSGRSVFAQENRSSVRRVSVSIATGQSAASPVLIELSPGYGVNISFIPTGETVEKVWFDNPSFATLDADGCLSGLGRECQQNAATVLHLRRINSLNMPGLPKTNSTLLTVVTAGAAGRRVYMFRVAMGGKNSQYHTVEVTPKKAPEVIANNPPRLTSVLTQYQDSQMMSRGLIVAQQQRLIHRDSPLWKRIENFLVSVKAGEPIEVAAAKSGISLQLVQRLQELGKTSPVPPQMQAS</sequence>
<protein>
    <submittedName>
        <fullName evidence="1">Uncharacterized protein</fullName>
    </submittedName>
</protein>